<dbReference type="InterPro" id="IPR000014">
    <property type="entry name" value="PAS"/>
</dbReference>
<dbReference type="SUPFAM" id="SSF55785">
    <property type="entry name" value="PYP-like sensor domain (PAS domain)"/>
    <property type="match status" value="1"/>
</dbReference>
<evidence type="ECO:0000259" key="1">
    <source>
        <dbReference type="Pfam" id="PF08447"/>
    </source>
</evidence>
<evidence type="ECO:0000313" key="2">
    <source>
        <dbReference type="EMBL" id="EDM24185.1"/>
    </source>
</evidence>
<evidence type="ECO:0000313" key="3">
    <source>
        <dbReference type="Proteomes" id="UP000003288"/>
    </source>
</evidence>
<dbReference type="InterPro" id="IPR035965">
    <property type="entry name" value="PAS-like_dom_sf"/>
</dbReference>
<feature type="domain" description="PAS fold-3" evidence="1">
    <location>
        <begin position="50"/>
        <end position="133"/>
    </location>
</feature>
<dbReference type="Proteomes" id="UP000003288">
    <property type="component" value="Unassembled WGS sequence"/>
</dbReference>
<dbReference type="CDD" id="cd00130">
    <property type="entry name" value="PAS"/>
    <property type="match status" value="1"/>
</dbReference>
<dbReference type="RefSeq" id="WP_007472877.1">
    <property type="nucleotide sequence ID" value="NZ_ABCJ01000001.1"/>
</dbReference>
<proteinExistence type="predicted"/>
<gene>
    <name evidence="2" type="ORF">CMTB2_01678</name>
</gene>
<dbReference type="AlphaFoldDB" id="A0AAI9F2W7"/>
<accession>A0AAI9F2W7</accession>
<dbReference type="EMBL" id="ABCJ01000001">
    <property type="protein sequence ID" value="EDM24185.1"/>
    <property type="molecule type" value="Genomic_DNA"/>
</dbReference>
<comment type="caution">
    <text evidence="2">The sequence shown here is derived from an EMBL/GenBank/DDBJ whole genome shotgun (WGS) entry which is preliminary data.</text>
</comment>
<dbReference type="Gene3D" id="3.30.450.20">
    <property type="entry name" value="PAS domain"/>
    <property type="match status" value="1"/>
</dbReference>
<protein>
    <submittedName>
        <fullName evidence="2">PAS</fullName>
    </submittedName>
</protein>
<dbReference type="InterPro" id="IPR013655">
    <property type="entry name" value="PAS_fold_3"/>
</dbReference>
<name>A0AAI9F2W7_9BACT</name>
<reference evidence="2 3" key="1">
    <citation type="journal article" date="2011" name="Stand. Genomic Sci.">
        <title>Draft genome sequence of Caminibacter mediatlanticus strain TB-2, an epsilonproteobacterium isolated from a deep-sea hydrothermal vent.</title>
        <authorList>
            <person name="Giovannelli D."/>
            <person name="Ferriera S."/>
            <person name="Johnson J."/>
            <person name="Kravitz S."/>
            <person name="Perez-Rodriguez I."/>
            <person name="Ricci J."/>
            <person name="O'Brien C."/>
            <person name="Voordeckers J.W."/>
            <person name="Bini E."/>
            <person name="Vetriani C."/>
        </authorList>
    </citation>
    <scope>NUCLEOTIDE SEQUENCE [LARGE SCALE GENOMIC DNA]</scope>
    <source>
        <strain evidence="2 3">TB-2</strain>
    </source>
</reference>
<organism evidence="2 3">
    <name type="scientific">Caminibacter mediatlanticus TB-2</name>
    <dbReference type="NCBI Taxonomy" id="391592"/>
    <lineage>
        <taxon>Bacteria</taxon>
        <taxon>Pseudomonadati</taxon>
        <taxon>Campylobacterota</taxon>
        <taxon>Epsilonproteobacteria</taxon>
        <taxon>Nautiliales</taxon>
        <taxon>Nautiliaceae</taxon>
        <taxon>Caminibacter</taxon>
    </lineage>
</organism>
<dbReference type="NCBIfam" id="TIGR00229">
    <property type="entry name" value="sensory_box"/>
    <property type="match status" value="1"/>
</dbReference>
<dbReference type="Pfam" id="PF08447">
    <property type="entry name" value="PAS_3"/>
    <property type="match status" value="1"/>
</dbReference>
<sequence length="195" mass="22789">MIKEERLERKLKSGKRLSKLDAQKEINSNEYVLKENDFIVSKTDTKGYITYCNRIFVEAAGWSRFELIGANHNIIRHPHMPKIAFKILWDLIQSKKEFFGFVKNLRKNGGFYWVFAYITPDLDLNGNIVGYTSFRKKPNPEGVRQIEPIYKELLEAEKRGGIAESYELLKKLLSANDENVIEKYHKLVFDLQKGI</sequence>